<organism evidence="3 4">
    <name type="scientific">Microthyrium microscopicum</name>
    <dbReference type="NCBI Taxonomy" id="703497"/>
    <lineage>
        <taxon>Eukaryota</taxon>
        <taxon>Fungi</taxon>
        <taxon>Dikarya</taxon>
        <taxon>Ascomycota</taxon>
        <taxon>Pezizomycotina</taxon>
        <taxon>Dothideomycetes</taxon>
        <taxon>Dothideomycetes incertae sedis</taxon>
        <taxon>Microthyriales</taxon>
        <taxon>Microthyriaceae</taxon>
        <taxon>Microthyrium</taxon>
    </lineage>
</organism>
<protein>
    <recommendedName>
        <fullName evidence="2">SMODS and SLOG-associating 2TM effector domain-containing protein</fullName>
    </recommendedName>
</protein>
<evidence type="ECO:0000313" key="3">
    <source>
        <dbReference type="EMBL" id="KAF2669947.1"/>
    </source>
</evidence>
<feature type="transmembrane region" description="Helical" evidence="1">
    <location>
        <begin position="131"/>
        <end position="149"/>
    </location>
</feature>
<evidence type="ECO:0000256" key="1">
    <source>
        <dbReference type="SAM" id="Phobius"/>
    </source>
</evidence>
<proteinExistence type="predicted"/>
<dbReference type="PANTHER" id="PTHR38793">
    <property type="entry name" value="SLATT_FUNGAL DOMAIN-CONTAINING PROTEIN-RELATED"/>
    <property type="match status" value="1"/>
</dbReference>
<dbReference type="NCBIfam" id="NF033635">
    <property type="entry name" value="SLATT_fungal"/>
    <property type="match status" value="1"/>
</dbReference>
<evidence type="ECO:0000313" key="4">
    <source>
        <dbReference type="Proteomes" id="UP000799302"/>
    </source>
</evidence>
<keyword evidence="1" id="KW-0472">Membrane</keyword>
<dbReference type="EMBL" id="MU004234">
    <property type="protein sequence ID" value="KAF2669947.1"/>
    <property type="molecule type" value="Genomic_DNA"/>
</dbReference>
<gene>
    <name evidence="3" type="ORF">BT63DRAFT_226024</name>
</gene>
<dbReference type="AlphaFoldDB" id="A0A6A6UEN2"/>
<accession>A0A6A6UEN2</accession>
<keyword evidence="1" id="KW-1133">Transmembrane helix</keyword>
<keyword evidence="4" id="KW-1185">Reference proteome</keyword>
<dbReference type="PANTHER" id="PTHR38793:SF3">
    <property type="entry name" value="SMODS AND SLOG-ASSOCIATING 2TM EFFECTOR DOMAIN-CONTAINING PROTEIN"/>
    <property type="match status" value="1"/>
</dbReference>
<keyword evidence="1" id="KW-0812">Transmembrane</keyword>
<evidence type="ECO:0000259" key="2">
    <source>
        <dbReference type="Pfam" id="PF18142"/>
    </source>
</evidence>
<feature type="transmembrane region" description="Helical" evidence="1">
    <location>
        <begin position="108"/>
        <end position="125"/>
    </location>
</feature>
<dbReference type="Proteomes" id="UP000799302">
    <property type="component" value="Unassembled WGS sequence"/>
</dbReference>
<dbReference type="Pfam" id="PF18142">
    <property type="entry name" value="SLATT_fungal"/>
    <property type="match status" value="1"/>
</dbReference>
<name>A0A6A6UEN2_9PEZI</name>
<dbReference type="InterPro" id="IPR041622">
    <property type="entry name" value="SLATT_fungi"/>
</dbReference>
<reference evidence="3" key="1">
    <citation type="journal article" date="2020" name="Stud. Mycol.">
        <title>101 Dothideomycetes genomes: a test case for predicting lifestyles and emergence of pathogens.</title>
        <authorList>
            <person name="Haridas S."/>
            <person name="Albert R."/>
            <person name="Binder M."/>
            <person name="Bloem J."/>
            <person name="Labutti K."/>
            <person name="Salamov A."/>
            <person name="Andreopoulos B."/>
            <person name="Baker S."/>
            <person name="Barry K."/>
            <person name="Bills G."/>
            <person name="Bluhm B."/>
            <person name="Cannon C."/>
            <person name="Castanera R."/>
            <person name="Culley D."/>
            <person name="Daum C."/>
            <person name="Ezra D."/>
            <person name="Gonzalez J."/>
            <person name="Henrissat B."/>
            <person name="Kuo A."/>
            <person name="Liang C."/>
            <person name="Lipzen A."/>
            <person name="Lutzoni F."/>
            <person name="Magnuson J."/>
            <person name="Mondo S."/>
            <person name="Nolan M."/>
            <person name="Ohm R."/>
            <person name="Pangilinan J."/>
            <person name="Park H.-J."/>
            <person name="Ramirez L."/>
            <person name="Alfaro M."/>
            <person name="Sun H."/>
            <person name="Tritt A."/>
            <person name="Yoshinaga Y."/>
            <person name="Zwiers L.-H."/>
            <person name="Turgeon B."/>
            <person name="Goodwin S."/>
            <person name="Spatafora J."/>
            <person name="Crous P."/>
            <person name="Grigoriev I."/>
        </authorList>
    </citation>
    <scope>NUCLEOTIDE SEQUENCE</scope>
    <source>
        <strain evidence="3">CBS 115976</strain>
    </source>
</reference>
<dbReference type="OrthoDB" id="4472872at2759"/>
<sequence>MATDTVDLEKGLATATARNAIPSWASSAPDNAILTESSRHTPLQLFQLLVGIHTPPSLTQDSSDLNRAAKAKSRRSRTDNIGLYQRAKDQERANRIAYRCTSTISNTLYMLQILLAAIFTAFSAYKATPPVLLTSLGAVNTVVAGCLAWQKGQGVPQRYHKAQDQYQALILEIEMAERSFLDIQTNGDEGGVKLDPRAEQARLQKLFDTARADQQANYPDSYVSTGVTATKDSTSLKKELDGAKAEIVKVQAEMVAKIEALMAKLEDAIPDVANAQKQRCAVKQ</sequence>
<feature type="domain" description="SMODS and SLOG-associating 2TM effector" evidence="2">
    <location>
        <begin position="86"/>
        <end position="213"/>
    </location>
</feature>